<accession>A0A0E9P8P0</accession>
<reference evidence="2" key="2">
    <citation type="journal article" date="2015" name="Fish Shellfish Immunol.">
        <title>Early steps in the European eel (Anguilla anguilla)-Vibrio vulnificus interaction in the gills: Role of the RtxA13 toxin.</title>
        <authorList>
            <person name="Callol A."/>
            <person name="Pajuelo D."/>
            <person name="Ebbesson L."/>
            <person name="Teles M."/>
            <person name="MacKenzie S."/>
            <person name="Amaro C."/>
        </authorList>
    </citation>
    <scope>NUCLEOTIDE SEQUENCE</scope>
</reference>
<dbReference type="EMBL" id="GBXM01108142">
    <property type="protein sequence ID" value="JAH00435.1"/>
    <property type="molecule type" value="Transcribed_RNA"/>
</dbReference>
<keyword evidence="1" id="KW-0732">Signal</keyword>
<evidence type="ECO:0000313" key="2">
    <source>
        <dbReference type="EMBL" id="JAH00435.1"/>
    </source>
</evidence>
<proteinExistence type="predicted"/>
<feature type="signal peptide" evidence="1">
    <location>
        <begin position="1"/>
        <end position="17"/>
    </location>
</feature>
<sequence length="51" mass="5641">MASLVTVMLMLHNSSLSFPLAMQINWRISAKLADNLNVDDQASPEAQPQQD</sequence>
<feature type="chain" id="PRO_5002431183" evidence="1">
    <location>
        <begin position="18"/>
        <end position="51"/>
    </location>
</feature>
<evidence type="ECO:0000256" key="1">
    <source>
        <dbReference type="SAM" id="SignalP"/>
    </source>
</evidence>
<reference evidence="2" key="1">
    <citation type="submission" date="2014-11" db="EMBL/GenBank/DDBJ databases">
        <authorList>
            <person name="Amaro Gonzalez C."/>
        </authorList>
    </citation>
    <scope>NUCLEOTIDE SEQUENCE</scope>
</reference>
<dbReference type="AlphaFoldDB" id="A0A0E9P8P0"/>
<protein>
    <submittedName>
        <fullName evidence="2">Uncharacterized protein</fullName>
    </submittedName>
</protein>
<name>A0A0E9P8P0_ANGAN</name>
<organism evidence="2">
    <name type="scientific">Anguilla anguilla</name>
    <name type="common">European freshwater eel</name>
    <name type="synonym">Muraena anguilla</name>
    <dbReference type="NCBI Taxonomy" id="7936"/>
    <lineage>
        <taxon>Eukaryota</taxon>
        <taxon>Metazoa</taxon>
        <taxon>Chordata</taxon>
        <taxon>Craniata</taxon>
        <taxon>Vertebrata</taxon>
        <taxon>Euteleostomi</taxon>
        <taxon>Actinopterygii</taxon>
        <taxon>Neopterygii</taxon>
        <taxon>Teleostei</taxon>
        <taxon>Anguilliformes</taxon>
        <taxon>Anguillidae</taxon>
        <taxon>Anguilla</taxon>
    </lineage>
</organism>